<proteinExistence type="predicted"/>
<evidence type="ECO:0000313" key="2">
    <source>
        <dbReference type="EMBL" id="MBF5055784.1"/>
    </source>
</evidence>
<dbReference type="Pfam" id="PF09526">
    <property type="entry name" value="DUF2387"/>
    <property type="match status" value="1"/>
</dbReference>
<feature type="compositionally biased region" description="Polar residues" evidence="1">
    <location>
        <begin position="51"/>
        <end position="64"/>
    </location>
</feature>
<dbReference type="RefSeq" id="WP_194298180.1">
    <property type="nucleotide sequence ID" value="NZ_ARXX01000011.1"/>
</dbReference>
<name>A0ABS0ANU0_9GAMM</name>
<protein>
    <recommendedName>
        <fullName evidence="4">YheV family metal-binding protein</fullName>
    </recommendedName>
</protein>
<sequence>MKRQFIAGAACPSCGAVDRIQRCIEGETIWMECVACGLVRNLDDQPPATDANEQPVTLQKPSKK</sequence>
<evidence type="ECO:0000313" key="3">
    <source>
        <dbReference type="Proteomes" id="UP000662703"/>
    </source>
</evidence>
<evidence type="ECO:0008006" key="4">
    <source>
        <dbReference type="Google" id="ProtNLM"/>
    </source>
</evidence>
<comment type="caution">
    <text evidence="2">The sequence shown here is derived from an EMBL/GenBank/DDBJ whole genome shotgun (WGS) entry which is preliminary data.</text>
</comment>
<dbReference type="InterPro" id="IPR012658">
    <property type="entry name" value="YheV"/>
</dbReference>
<accession>A0ABS0ANU0</accession>
<reference evidence="2 3" key="1">
    <citation type="submission" date="2012-09" db="EMBL/GenBank/DDBJ databases">
        <title>Genome Sequence of alkane-degrading Bacterium Alcanivorax sp. 521-1.</title>
        <authorList>
            <person name="Lai Q."/>
            <person name="Shao Z."/>
        </authorList>
    </citation>
    <scope>NUCLEOTIDE SEQUENCE [LARGE SCALE GENOMIC DNA]</scope>
    <source>
        <strain evidence="2 3">521-1</strain>
    </source>
</reference>
<organism evidence="2 3">
    <name type="scientific">Alloalcanivorax profundimaris</name>
    <dbReference type="NCBI Taxonomy" id="2735259"/>
    <lineage>
        <taxon>Bacteria</taxon>
        <taxon>Pseudomonadati</taxon>
        <taxon>Pseudomonadota</taxon>
        <taxon>Gammaproteobacteria</taxon>
        <taxon>Oceanospirillales</taxon>
        <taxon>Alcanivoracaceae</taxon>
        <taxon>Alloalcanivorax</taxon>
    </lineage>
</organism>
<dbReference type="EMBL" id="ARXX01000011">
    <property type="protein sequence ID" value="MBF5055784.1"/>
    <property type="molecule type" value="Genomic_DNA"/>
</dbReference>
<gene>
    <name evidence="2" type="ORF">Y5W_01078</name>
</gene>
<dbReference type="Proteomes" id="UP000662703">
    <property type="component" value="Unassembled WGS sequence"/>
</dbReference>
<keyword evidence="3" id="KW-1185">Reference proteome</keyword>
<evidence type="ECO:0000256" key="1">
    <source>
        <dbReference type="SAM" id="MobiDB-lite"/>
    </source>
</evidence>
<feature type="region of interest" description="Disordered" evidence="1">
    <location>
        <begin position="45"/>
        <end position="64"/>
    </location>
</feature>